<name>A0A1M4VUZ6_9BACT</name>
<dbReference type="InterPro" id="IPR036583">
    <property type="entry name" value="23S_rRNA_IVS_sf"/>
</dbReference>
<dbReference type="STRING" id="1194090.SAMN05443144_10345"/>
<dbReference type="InterPro" id="IPR012657">
    <property type="entry name" value="23S_rRNA-intervening_sequence"/>
</dbReference>
<dbReference type="PIRSF" id="PIRSF035652">
    <property type="entry name" value="CHP02436"/>
    <property type="match status" value="1"/>
</dbReference>
<dbReference type="Pfam" id="PF05635">
    <property type="entry name" value="23S_rRNA_IVP"/>
    <property type="match status" value="1"/>
</dbReference>
<keyword evidence="2" id="KW-1185">Reference proteome</keyword>
<organism evidence="1 2">
    <name type="scientific">Fodinibius roseus</name>
    <dbReference type="NCBI Taxonomy" id="1194090"/>
    <lineage>
        <taxon>Bacteria</taxon>
        <taxon>Pseudomonadati</taxon>
        <taxon>Balneolota</taxon>
        <taxon>Balneolia</taxon>
        <taxon>Balneolales</taxon>
        <taxon>Balneolaceae</taxon>
        <taxon>Fodinibius</taxon>
    </lineage>
</organism>
<dbReference type="EMBL" id="FQUS01000003">
    <property type="protein sequence ID" value="SHE72806.1"/>
    <property type="molecule type" value="Genomic_DNA"/>
</dbReference>
<evidence type="ECO:0000313" key="2">
    <source>
        <dbReference type="Proteomes" id="UP000184041"/>
    </source>
</evidence>
<accession>A0A1M4VUZ6</accession>
<gene>
    <name evidence="1" type="ORF">SAMN05443144_10345</name>
</gene>
<evidence type="ECO:0000313" key="1">
    <source>
        <dbReference type="EMBL" id="SHE72806.1"/>
    </source>
</evidence>
<dbReference type="PANTHER" id="PTHR38471">
    <property type="entry name" value="FOUR HELIX BUNDLE PROTEIN"/>
    <property type="match status" value="1"/>
</dbReference>
<dbReference type="Proteomes" id="UP000184041">
    <property type="component" value="Unassembled WGS sequence"/>
</dbReference>
<dbReference type="SUPFAM" id="SSF158446">
    <property type="entry name" value="IVS-encoded protein-like"/>
    <property type="match status" value="1"/>
</dbReference>
<protein>
    <submittedName>
        <fullName evidence="1">Four helix bundle protein</fullName>
    </submittedName>
</protein>
<dbReference type="NCBIfam" id="TIGR02436">
    <property type="entry name" value="four helix bundle protein"/>
    <property type="match status" value="1"/>
</dbReference>
<proteinExistence type="predicted"/>
<dbReference type="AlphaFoldDB" id="A0A1M4VUZ6"/>
<reference evidence="1 2" key="1">
    <citation type="submission" date="2016-11" db="EMBL/GenBank/DDBJ databases">
        <authorList>
            <person name="Jaros S."/>
            <person name="Januszkiewicz K."/>
            <person name="Wedrychowicz H."/>
        </authorList>
    </citation>
    <scope>NUCLEOTIDE SEQUENCE [LARGE SCALE GENOMIC DNA]</scope>
    <source>
        <strain evidence="1 2">DSM 21986</strain>
    </source>
</reference>
<dbReference type="RefSeq" id="WP_244545629.1">
    <property type="nucleotide sequence ID" value="NZ_FQUS01000003.1"/>
</dbReference>
<dbReference type="PANTHER" id="PTHR38471:SF2">
    <property type="entry name" value="FOUR HELIX BUNDLE PROTEIN"/>
    <property type="match status" value="1"/>
</dbReference>
<sequence>MEKTYAFAVRIVQLHQSLAKEHQEYILSNQILKSGTSIGANAEEAVGAESKNDFKSKLSIAYKEGRETHYWLRLLRDTGFLNSHLAASLLSDCNEILKIIGSIIKTLKKSYFLILNS</sequence>
<dbReference type="Gene3D" id="1.20.1440.60">
    <property type="entry name" value="23S rRNA-intervening sequence"/>
    <property type="match status" value="1"/>
</dbReference>